<gene>
    <name evidence="7" type="ORF">BO94DRAFT_514240</name>
</gene>
<reference evidence="7 8" key="1">
    <citation type="submission" date="2016-12" db="EMBL/GenBank/DDBJ databases">
        <title>The genomes of Aspergillus section Nigri reveals drivers in fungal speciation.</title>
        <authorList>
            <consortium name="DOE Joint Genome Institute"/>
            <person name="Vesth T.C."/>
            <person name="Nybo J."/>
            <person name="Theobald S."/>
            <person name="Brandl J."/>
            <person name="Frisvad J.C."/>
            <person name="Nielsen K.F."/>
            <person name="Lyhne E.K."/>
            <person name="Kogle M.E."/>
            <person name="Kuo A."/>
            <person name="Riley R."/>
            <person name="Clum A."/>
            <person name="Nolan M."/>
            <person name="Lipzen A."/>
            <person name="Salamov A."/>
            <person name="Henrissat B."/>
            <person name="Wiebenga A."/>
            <person name="De Vries R.P."/>
            <person name="Grigoriev I.V."/>
            <person name="Mortensen U.H."/>
            <person name="Andersen M.R."/>
            <person name="Baker S.E."/>
        </authorList>
    </citation>
    <scope>NUCLEOTIDE SEQUENCE [LARGE SCALE GENOMIC DNA]</scope>
    <source>
        <strain evidence="7 8">CBS 115572</strain>
    </source>
</reference>
<keyword evidence="2" id="KW-0238">DNA-binding</keyword>
<feature type="compositionally biased region" description="Polar residues" evidence="5">
    <location>
        <begin position="89"/>
        <end position="98"/>
    </location>
</feature>
<evidence type="ECO:0000313" key="8">
    <source>
        <dbReference type="Proteomes" id="UP000246702"/>
    </source>
</evidence>
<dbReference type="Proteomes" id="UP000246702">
    <property type="component" value="Unassembled WGS sequence"/>
</dbReference>
<accession>A0A317WVQ5</accession>
<keyword evidence="3" id="KW-0804">Transcription</keyword>
<dbReference type="Pfam" id="PF04082">
    <property type="entry name" value="Fungal_trans"/>
    <property type="match status" value="1"/>
</dbReference>
<evidence type="ECO:0000259" key="6">
    <source>
        <dbReference type="SMART" id="SM00906"/>
    </source>
</evidence>
<organism evidence="7 8">
    <name type="scientific">Aspergillus sclerotioniger CBS 115572</name>
    <dbReference type="NCBI Taxonomy" id="1450535"/>
    <lineage>
        <taxon>Eukaryota</taxon>
        <taxon>Fungi</taxon>
        <taxon>Dikarya</taxon>
        <taxon>Ascomycota</taxon>
        <taxon>Pezizomycotina</taxon>
        <taxon>Eurotiomycetes</taxon>
        <taxon>Eurotiomycetidae</taxon>
        <taxon>Eurotiales</taxon>
        <taxon>Aspergillaceae</taxon>
        <taxon>Aspergillus</taxon>
        <taxon>Aspergillus subgen. Circumdati</taxon>
    </lineage>
</organism>
<keyword evidence="8" id="KW-1185">Reference proteome</keyword>
<protein>
    <recommendedName>
        <fullName evidence="6">Xylanolytic transcriptional activator regulatory domain-containing protein</fullName>
    </recommendedName>
</protein>
<sequence>MLHQVERQLQLLIASVYSGPDGREPVNIQADPAISTGEASIVKPIMATSLGKAAPANLNSFSGETSIRHVLDQVEGRLETTRRRGTATVMDSSISTPALTPPPHHGGAKAIPDDIYSVLQIYGIEPKQSEWDKPLDVFCTEIHILYPFLHLPTLQAKYDMLWHGRLTQSHEPNTPNQLKNTGVAQLLLCIAIGRCTESPRVQSREGRHSAGWSLYGAASELLGDLFGCFGSCSDPLELLQTLALMTIYLFRLDIFGKAEKLLALAISHGHHLGLHRSRVVIHMSYFNSEISRRIWWCLYALDRRLAIETGHPFLIQDVNVDTPLPQDIDDYWLSRFRDRPSLQPDAVPPADSGIPLTPIPYFRAMITYSKVLGKVWEGMYGATNLEPVPNYPLREHLESLLLRAQKDISQEFAHPQYGRVSHSQAPWWLVKQQALMRTRWLSLRLLIRRPMLQASVSPNTSTLDTFENEVTCMQIANTLIEEFAQIPDEKAVFTFPFIHYLIGATIVSLGLILRESSFKAAYGGATLHAVQLLESYCSKTWVSGKLIRVVSRLRQIACQLLESSDLMGVERSLHKHSSQIYSENRTAHPRHTLTGEFPSTSDRIPLSRPSGLSVGDYESSGRAHTNHHLADTADASLTNLVMSDFDFEEDVRGVNMGILPVQGSPSMPAWPNHPQDTAATNYARTRPLAAQEGLDVSESGPSFDAVDLGGGAGEMGWLEALFGNYLNPDLIIRQDT</sequence>
<comment type="caution">
    <text evidence="7">The sequence shown here is derived from an EMBL/GenBank/DDBJ whole genome shotgun (WGS) entry which is preliminary data.</text>
</comment>
<feature type="region of interest" description="Disordered" evidence="5">
    <location>
        <begin position="82"/>
        <end position="105"/>
    </location>
</feature>
<dbReference type="GO" id="GO:0000435">
    <property type="term" value="P:positive regulation of transcription from RNA polymerase II promoter by galactose"/>
    <property type="evidence" value="ECO:0007669"/>
    <property type="project" value="TreeGrafter"/>
</dbReference>
<dbReference type="GO" id="GO:0000978">
    <property type="term" value="F:RNA polymerase II cis-regulatory region sequence-specific DNA binding"/>
    <property type="evidence" value="ECO:0007669"/>
    <property type="project" value="TreeGrafter"/>
</dbReference>
<keyword evidence="4" id="KW-0539">Nucleus</keyword>
<dbReference type="GO" id="GO:0005634">
    <property type="term" value="C:nucleus"/>
    <property type="evidence" value="ECO:0007669"/>
    <property type="project" value="TreeGrafter"/>
</dbReference>
<evidence type="ECO:0000256" key="4">
    <source>
        <dbReference type="ARBA" id="ARBA00023242"/>
    </source>
</evidence>
<dbReference type="GO" id="GO:0008270">
    <property type="term" value="F:zinc ion binding"/>
    <property type="evidence" value="ECO:0007669"/>
    <property type="project" value="InterPro"/>
</dbReference>
<dbReference type="GO" id="GO:0006351">
    <property type="term" value="P:DNA-templated transcription"/>
    <property type="evidence" value="ECO:0007669"/>
    <property type="project" value="InterPro"/>
</dbReference>
<dbReference type="CDD" id="cd12148">
    <property type="entry name" value="fungal_TF_MHR"/>
    <property type="match status" value="1"/>
</dbReference>
<dbReference type="SMART" id="SM00906">
    <property type="entry name" value="Fungal_trans"/>
    <property type="match status" value="1"/>
</dbReference>
<evidence type="ECO:0000256" key="3">
    <source>
        <dbReference type="ARBA" id="ARBA00023163"/>
    </source>
</evidence>
<feature type="domain" description="Xylanolytic transcriptional activator regulatory" evidence="6">
    <location>
        <begin position="258"/>
        <end position="331"/>
    </location>
</feature>
<proteinExistence type="predicted"/>
<dbReference type="OrthoDB" id="3266505at2759"/>
<dbReference type="PANTHER" id="PTHR47424">
    <property type="entry name" value="REGULATORY PROTEIN GAL4"/>
    <property type="match status" value="1"/>
</dbReference>
<dbReference type="GO" id="GO:0000981">
    <property type="term" value="F:DNA-binding transcription factor activity, RNA polymerase II-specific"/>
    <property type="evidence" value="ECO:0007669"/>
    <property type="project" value="TreeGrafter"/>
</dbReference>
<keyword evidence="1" id="KW-0805">Transcription regulation</keyword>
<dbReference type="STRING" id="1450535.A0A317WVQ5"/>
<evidence type="ECO:0000256" key="1">
    <source>
        <dbReference type="ARBA" id="ARBA00023015"/>
    </source>
</evidence>
<dbReference type="PANTHER" id="PTHR47424:SF3">
    <property type="entry name" value="REGULATORY PROTEIN GAL4"/>
    <property type="match status" value="1"/>
</dbReference>
<dbReference type="AlphaFoldDB" id="A0A317WVQ5"/>
<dbReference type="GeneID" id="37112023"/>
<evidence type="ECO:0000256" key="5">
    <source>
        <dbReference type="SAM" id="MobiDB-lite"/>
    </source>
</evidence>
<dbReference type="EMBL" id="MSFK01000010">
    <property type="protein sequence ID" value="PWY90423.1"/>
    <property type="molecule type" value="Genomic_DNA"/>
</dbReference>
<dbReference type="RefSeq" id="XP_025468801.1">
    <property type="nucleotide sequence ID" value="XM_025609880.1"/>
</dbReference>
<dbReference type="InterPro" id="IPR051127">
    <property type="entry name" value="Fungal_SecMet_Regulators"/>
</dbReference>
<evidence type="ECO:0000256" key="2">
    <source>
        <dbReference type="ARBA" id="ARBA00023125"/>
    </source>
</evidence>
<evidence type="ECO:0000313" key="7">
    <source>
        <dbReference type="EMBL" id="PWY90423.1"/>
    </source>
</evidence>
<dbReference type="InterPro" id="IPR007219">
    <property type="entry name" value="XnlR_reg_dom"/>
</dbReference>
<name>A0A317WVQ5_9EURO</name>